<proteinExistence type="evidence at transcript level"/>
<dbReference type="InterPro" id="IPR027417">
    <property type="entry name" value="P-loop_NTPase"/>
</dbReference>
<dbReference type="EMBL" id="GAMC01000256">
    <property type="protein sequence ID" value="JAC06300.1"/>
    <property type="molecule type" value="mRNA"/>
</dbReference>
<reference evidence="10" key="1">
    <citation type="submission" date="2013-07" db="EMBL/GenBank/DDBJ databases">
        <authorList>
            <person name="Geib S."/>
        </authorList>
    </citation>
    <scope>NUCLEOTIDE SEQUENCE</scope>
</reference>
<feature type="region of interest" description="Disordered" evidence="7">
    <location>
        <begin position="67"/>
        <end position="94"/>
    </location>
</feature>
<dbReference type="GO" id="GO:0000028">
    <property type="term" value="P:ribosomal small subunit assembly"/>
    <property type="evidence" value="ECO:0007669"/>
    <property type="project" value="TreeGrafter"/>
</dbReference>
<evidence type="ECO:0000256" key="3">
    <source>
        <dbReference type="ARBA" id="ARBA00022741"/>
    </source>
</evidence>
<dbReference type="GO" id="GO:0043024">
    <property type="term" value="F:ribosomal small subunit binding"/>
    <property type="evidence" value="ECO:0007669"/>
    <property type="project" value="TreeGrafter"/>
</dbReference>
<feature type="transmembrane region" description="Helical" evidence="8">
    <location>
        <begin position="7"/>
        <end position="29"/>
    </location>
</feature>
<evidence type="ECO:0000256" key="7">
    <source>
        <dbReference type="SAM" id="MobiDB-lite"/>
    </source>
</evidence>
<dbReference type="NCBIfam" id="TIGR00231">
    <property type="entry name" value="small_GTP"/>
    <property type="match status" value="1"/>
</dbReference>
<keyword evidence="4 6" id="KW-0342">GTP-binding</keyword>
<feature type="region of interest" description="G1" evidence="6">
    <location>
        <begin position="103"/>
        <end position="110"/>
    </location>
</feature>
<dbReference type="GO" id="GO:0005525">
    <property type="term" value="F:GTP binding"/>
    <property type="evidence" value="ECO:0007669"/>
    <property type="project" value="UniProtKB-UniRule"/>
</dbReference>
<dbReference type="OrthoDB" id="8954335at2759"/>
<dbReference type="SUPFAM" id="SSF52540">
    <property type="entry name" value="P-loop containing nucleoside triphosphate hydrolases"/>
    <property type="match status" value="1"/>
</dbReference>
<dbReference type="Pfam" id="PF01926">
    <property type="entry name" value="MMR_HSR1"/>
    <property type="match status" value="1"/>
</dbReference>
<feature type="region of interest" description="G2" evidence="6">
    <location>
        <begin position="129"/>
        <end position="133"/>
    </location>
</feature>
<dbReference type="PRINTS" id="PR00326">
    <property type="entry name" value="GTP1OBG"/>
</dbReference>
<feature type="region of interest" description="G5" evidence="6">
    <location>
        <begin position="290"/>
        <end position="292"/>
    </location>
</feature>
<dbReference type="PANTHER" id="PTHR42698:SF1">
    <property type="entry name" value="GTPASE ERA, MITOCHONDRIAL"/>
    <property type="match status" value="1"/>
</dbReference>
<evidence type="ECO:0000259" key="9">
    <source>
        <dbReference type="PROSITE" id="PS51713"/>
    </source>
</evidence>
<comment type="similarity">
    <text evidence="1 6">Belongs to the TRAFAC class TrmE-Era-EngA-EngB-Septin-like GTPase superfamily. Era GTPase family.</text>
</comment>
<evidence type="ECO:0000256" key="5">
    <source>
        <dbReference type="ARBA" id="ARBA00030975"/>
    </source>
</evidence>
<dbReference type="PROSITE" id="PS51713">
    <property type="entry name" value="G_ERA"/>
    <property type="match status" value="1"/>
</dbReference>
<dbReference type="AlphaFoldDB" id="W8CEG1"/>
<dbReference type="GO" id="GO:0019843">
    <property type="term" value="F:rRNA binding"/>
    <property type="evidence" value="ECO:0007669"/>
    <property type="project" value="TreeGrafter"/>
</dbReference>
<dbReference type="InterPro" id="IPR006073">
    <property type="entry name" value="GTP-bd"/>
</dbReference>
<feature type="compositionally biased region" description="Basic and acidic residues" evidence="7">
    <location>
        <begin position="258"/>
        <end position="274"/>
    </location>
</feature>
<feature type="domain" description="Era-type G" evidence="9">
    <location>
        <begin position="95"/>
        <end position="311"/>
    </location>
</feature>
<feature type="region of interest" description="G4" evidence="6">
    <location>
        <begin position="219"/>
        <end position="222"/>
    </location>
</feature>
<evidence type="ECO:0000256" key="1">
    <source>
        <dbReference type="ARBA" id="ARBA00007921"/>
    </source>
</evidence>
<keyword evidence="8" id="KW-0472">Membrane</keyword>
<evidence type="ECO:0000313" key="10">
    <source>
        <dbReference type="EMBL" id="JAC06300.1"/>
    </source>
</evidence>
<organism evidence="10">
    <name type="scientific">Ceratitis capitata</name>
    <name type="common">Mediterranean fruit fly</name>
    <name type="synonym">Tephritis capitata</name>
    <dbReference type="NCBI Taxonomy" id="7213"/>
    <lineage>
        <taxon>Eukaryota</taxon>
        <taxon>Metazoa</taxon>
        <taxon>Ecdysozoa</taxon>
        <taxon>Arthropoda</taxon>
        <taxon>Hexapoda</taxon>
        <taxon>Insecta</taxon>
        <taxon>Pterygota</taxon>
        <taxon>Neoptera</taxon>
        <taxon>Endopterygota</taxon>
        <taxon>Diptera</taxon>
        <taxon>Brachycera</taxon>
        <taxon>Muscomorpha</taxon>
        <taxon>Tephritoidea</taxon>
        <taxon>Tephritidae</taxon>
        <taxon>Ceratitis</taxon>
        <taxon>Ceratitis</taxon>
    </lineage>
</organism>
<dbReference type="GO" id="GO:0005759">
    <property type="term" value="C:mitochondrial matrix"/>
    <property type="evidence" value="ECO:0007669"/>
    <property type="project" value="TreeGrafter"/>
</dbReference>
<dbReference type="FunFam" id="3.30.300.20:FF:000032">
    <property type="entry name" value="AGAP010622-PA-like protein"/>
    <property type="match status" value="1"/>
</dbReference>
<dbReference type="InterPro" id="IPR030388">
    <property type="entry name" value="G_ERA_dom"/>
</dbReference>
<feature type="region of interest" description="Disordered" evidence="7">
    <location>
        <begin position="253"/>
        <end position="274"/>
    </location>
</feature>
<evidence type="ECO:0000256" key="2">
    <source>
        <dbReference type="ARBA" id="ARBA00019149"/>
    </source>
</evidence>
<dbReference type="Gene3D" id="3.30.300.20">
    <property type="match status" value="1"/>
</dbReference>
<feature type="non-terminal residue" evidence="10">
    <location>
        <position position="1"/>
    </location>
</feature>
<name>W8CEG1_CERCA</name>
<sequence length="425" mass="48164">SSSNSHLLFIVFWCCNCDSIIFHAVMQLFNNFVLATKYSLTFSRINGIWLRNIQCRCLSSIQENSTAKNSSNVPAANATERISHEQKTQSQRSQNSLHIAVIGVPNAGKSTFINNLINHRVCPTSSKVHTTRKASKAIYTSGQTQLVFYDTPGLVTPREIKRHNLEQNFKSAYKHAIQHADIIACMHDVSNSWSRNALHSTVLETLNEYKHLPSFLILNKIDALKSKRVLLELIRVLTNDTISSTQSLWSRKQKNRSKRIEETQDKSPALSEEKKEKDVSWSNFQEVFLVSSLTGSGLNDIHDYLVKVAKERAWEYSKGSFTDETPEAIVVESVRARLLDYLPQEIPYNLHSQIEYYSEEKGTIYASVEVTCPSSRIERLICGESNGKLKQITERVTSDLVETFGKPISLTIATRSKKANESKKM</sequence>
<gene>
    <name evidence="10" type="primary">ERAL1</name>
</gene>
<reference evidence="10" key="2">
    <citation type="journal article" date="2014" name="BMC Genomics">
        <title>A genomic perspective to assessing quality of mass-reared SIT flies used in Mediterranean fruit fly (Ceratitis capitata) eradication in California.</title>
        <authorList>
            <person name="Calla B."/>
            <person name="Hall B."/>
            <person name="Hou S."/>
            <person name="Geib S.M."/>
        </authorList>
    </citation>
    <scope>NUCLEOTIDE SEQUENCE</scope>
</reference>
<dbReference type="InterPro" id="IPR015946">
    <property type="entry name" value="KH_dom-like_a/b"/>
</dbReference>
<dbReference type="InterPro" id="IPR005225">
    <property type="entry name" value="Small_GTP-bd"/>
</dbReference>
<keyword evidence="8" id="KW-1133">Transmembrane helix</keyword>
<dbReference type="CDD" id="cd04163">
    <property type="entry name" value="Era"/>
    <property type="match status" value="1"/>
</dbReference>
<dbReference type="InterPro" id="IPR005662">
    <property type="entry name" value="GTPase_Era-like"/>
</dbReference>
<keyword evidence="3 6" id="KW-0547">Nucleotide-binding</keyword>
<protein>
    <recommendedName>
        <fullName evidence="2">GTPase Era, mitochondrial</fullName>
    </recommendedName>
    <alternativeName>
        <fullName evidence="5">ERA-like protein 1</fullName>
    </alternativeName>
</protein>
<evidence type="ECO:0000256" key="6">
    <source>
        <dbReference type="PROSITE-ProRule" id="PRU01050"/>
    </source>
</evidence>
<feature type="region of interest" description="G3" evidence="6">
    <location>
        <begin position="150"/>
        <end position="153"/>
    </location>
</feature>
<evidence type="ECO:0000256" key="8">
    <source>
        <dbReference type="SAM" id="Phobius"/>
    </source>
</evidence>
<dbReference type="Gene3D" id="3.40.50.300">
    <property type="entry name" value="P-loop containing nucleotide triphosphate hydrolases"/>
    <property type="match status" value="1"/>
</dbReference>
<accession>W8CEG1</accession>
<dbReference type="CDD" id="cd22534">
    <property type="entry name" value="KH-II_Era"/>
    <property type="match status" value="1"/>
</dbReference>
<keyword evidence="8" id="KW-0812">Transmembrane</keyword>
<dbReference type="PANTHER" id="PTHR42698">
    <property type="entry name" value="GTPASE ERA"/>
    <property type="match status" value="1"/>
</dbReference>
<evidence type="ECO:0000256" key="4">
    <source>
        <dbReference type="ARBA" id="ARBA00023134"/>
    </source>
</evidence>